<evidence type="ECO:0000313" key="2">
    <source>
        <dbReference type="EMBL" id="KAF9618687.1"/>
    </source>
</evidence>
<keyword evidence="3" id="KW-1185">Reference proteome</keyword>
<dbReference type="AlphaFoldDB" id="A0A835ILI9"/>
<name>A0A835ILI9_9MAGN</name>
<organism evidence="2 3">
    <name type="scientific">Coptis chinensis</name>
    <dbReference type="NCBI Taxonomy" id="261450"/>
    <lineage>
        <taxon>Eukaryota</taxon>
        <taxon>Viridiplantae</taxon>
        <taxon>Streptophyta</taxon>
        <taxon>Embryophyta</taxon>
        <taxon>Tracheophyta</taxon>
        <taxon>Spermatophyta</taxon>
        <taxon>Magnoliopsida</taxon>
        <taxon>Ranunculales</taxon>
        <taxon>Ranunculaceae</taxon>
        <taxon>Coptidoideae</taxon>
        <taxon>Coptis</taxon>
    </lineage>
</organism>
<proteinExistence type="predicted"/>
<protein>
    <recommendedName>
        <fullName evidence="1">RNase H type-1 domain-containing protein</fullName>
    </recommendedName>
</protein>
<evidence type="ECO:0000313" key="3">
    <source>
        <dbReference type="Proteomes" id="UP000631114"/>
    </source>
</evidence>
<reference evidence="2 3" key="1">
    <citation type="submission" date="2020-10" db="EMBL/GenBank/DDBJ databases">
        <title>The Coptis chinensis genome and diversification of protoberbering-type alkaloids.</title>
        <authorList>
            <person name="Wang B."/>
            <person name="Shu S."/>
            <person name="Song C."/>
            <person name="Liu Y."/>
        </authorList>
    </citation>
    <scope>NUCLEOTIDE SEQUENCE [LARGE SCALE GENOMIC DNA]</scope>
    <source>
        <strain evidence="2">HL-2020</strain>
        <tissue evidence="2">Leaf</tissue>
    </source>
</reference>
<comment type="caution">
    <text evidence="2">The sequence shown here is derived from an EMBL/GenBank/DDBJ whole genome shotgun (WGS) entry which is preliminary data.</text>
</comment>
<sequence length="133" mass="15251">MDIAFYSEIKPVGIGYVMRDDNGIFLAKQYRVSMWKKRRRGREPRAQMRHPMGATNIGRIAANIIIDAQYYISSFDSLSVTHVDRSCNKVAHLLATSAHHLRDCFWEMEAPTWLLGLLLEELITCNIQVPDAL</sequence>
<dbReference type="GO" id="GO:0003676">
    <property type="term" value="F:nucleic acid binding"/>
    <property type="evidence" value="ECO:0007669"/>
    <property type="project" value="InterPro"/>
</dbReference>
<dbReference type="EMBL" id="JADFTS010000002">
    <property type="protein sequence ID" value="KAF9618687.1"/>
    <property type="molecule type" value="Genomic_DNA"/>
</dbReference>
<gene>
    <name evidence="2" type="ORF">IFM89_002382</name>
</gene>
<evidence type="ECO:0000259" key="1">
    <source>
        <dbReference type="Pfam" id="PF13456"/>
    </source>
</evidence>
<dbReference type="Proteomes" id="UP000631114">
    <property type="component" value="Unassembled WGS sequence"/>
</dbReference>
<dbReference type="InterPro" id="IPR002156">
    <property type="entry name" value="RNaseH_domain"/>
</dbReference>
<dbReference type="GO" id="GO:0004523">
    <property type="term" value="F:RNA-DNA hybrid ribonuclease activity"/>
    <property type="evidence" value="ECO:0007669"/>
    <property type="project" value="InterPro"/>
</dbReference>
<accession>A0A835ILI9</accession>
<feature type="domain" description="RNase H type-1" evidence="1">
    <location>
        <begin position="57"/>
        <end position="98"/>
    </location>
</feature>
<dbReference type="Pfam" id="PF13456">
    <property type="entry name" value="RVT_3"/>
    <property type="match status" value="1"/>
</dbReference>
<dbReference type="OrthoDB" id="1422831at2759"/>